<evidence type="ECO:0000313" key="1">
    <source>
        <dbReference type="EMBL" id="GBM68989.1"/>
    </source>
</evidence>
<comment type="caution">
    <text evidence="1">The sequence shown here is derived from an EMBL/GenBank/DDBJ whole genome shotgun (WGS) entry which is preliminary data.</text>
</comment>
<evidence type="ECO:0000313" key="2">
    <source>
        <dbReference type="Proteomes" id="UP000499080"/>
    </source>
</evidence>
<dbReference type="AlphaFoldDB" id="A0A4Y2HVC6"/>
<reference evidence="1 2" key="1">
    <citation type="journal article" date="2019" name="Sci. Rep.">
        <title>Orb-weaving spider Araneus ventricosus genome elucidates the spidroin gene catalogue.</title>
        <authorList>
            <person name="Kono N."/>
            <person name="Nakamura H."/>
            <person name="Ohtoshi R."/>
            <person name="Moran D.A.P."/>
            <person name="Shinohara A."/>
            <person name="Yoshida Y."/>
            <person name="Fujiwara M."/>
            <person name="Mori M."/>
            <person name="Tomita M."/>
            <person name="Arakawa K."/>
        </authorList>
    </citation>
    <scope>NUCLEOTIDE SEQUENCE [LARGE SCALE GENOMIC DNA]</scope>
</reference>
<gene>
    <name evidence="1" type="ORF">AVEN_158812_1</name>
</gene>
<sequence>MHLLCLIYAAPQPYISIKGLGHRDRSLPRWGRILSFYLASTTPRGVITLQRALPWTLCGCSMDQFRAPRNDGEECKLLFNSGLEGPLLDVLSVF</sequence>
<dbReference type="Proteomes" id="UP000499080">
    <property type="component" value="Unassembled WGS sequence"/>
</dbReference>
<accession>A0A4Y2HVC6</accession>
<proteinExistence type="predicted"/>
<dbReference type="EMBL" id="BGPR01002171">
    <property type="protein sequence ID" value="GBM68989.1"/>
    <property type="molecule type" value="Genomic_DNA"/>
</dbReference>
<name>A0A4Y2HVC6_ARAVE</name>
<keyword evidence="2" id="KW-1185">Reference proteome</keyword>
<organism evidence="1 2">
    <name type="scientific">Araneus ventricosus</name>
    <name type="common">Orbweaver spider</name>
    <name type="synonym">Epeira ventricosa</name>
    <dbReference type="NCBI Taxonomy" id="182803"/>
    <lineage>
        <taxon>Eukaryota</taxon>
        <taxon>Metazoa</taxon>
        <taxon>Ecdysozoa</taxon>
        <taxon>Arthropoda</taxon>
        <taxon>Chelicerata</taxon>
        <taxon>Arachnida</taxon>
        <taxon>Araneae</taxon>
        <taxon>Araneomorphae</taxon>
        <taxon>Entelegynae</taxon>
        <taxon>Araneoidea</taxon>
        <taxon>Araneidae</taxon>
        <taxon>Araneus</taxon>
    </lineage>
</organism>
<protein>
    <submittedName>
        <fullName evidence="1">Uncharacterized protein</fullName>
    </submittedName>
</protein>